<proteinExistence type="predicted"/>
<gene>
    <name evidence="4" type="ORF">EJB05_22433</name>
</gene>
<comment type="caution">
    <text evidence="4">The sequence shown here is derived from an EMBL/GenBank/DDBJ whole genome shotgun (WGS) entry which is preliminary data.</text>
</comment>
<dbReference type="SMART" id="SM00915">
    <property type="entry name" value="Jacalin"/>
    <property type="match status" value="1"/>
</dbReference>
<evidence type="ECO:0000313" key="4">
    <source>
        <dbReference type="EMBL" id="TVU30792.1"/>
    </source>
</evidence>
<dbReference type="Pfam" id="PF01419">
    <property type="entry name" value="Jacalin"/>
    <property type="match status" value="1"/>
</dbReference>
<dbReference type="Gene3D" id="2.100.10.30">
    <property type="entry name" value="Jacalin-like lectin domain"/>
    <property type="match status" value="1"/>
</dbReference>
<keyword evidence="5" id="KW-1185">Reference proteome</keyword>
<accession>A0A5J9V3K1</accession>
<feature type="region of interest" description="Disordered" evidence="2">
    <location>
        <begin position="1"/>
        <end position="76"/>
    </location>
</feature>
<dbReference type="SUPFAM" id="SSF51101">
    <property type="entry name" value="Mannose-binding lectins"/>
    <property type="match status" value="1"/>
</dbReference>
<dbReference type="Gramene" id="TVU30792">
    <property type="protein sequence ID" value="TVU30792"/>
    <property type="gene ID" value="EJB05_22433"/>
</dbReference>
<dbReference type="Proteomes" id="UP000324897">
    <property type="component" value="Chromosome 1"/>
</dbReference>
<feature type="compositionally biased region" description="Low complexity" evidence="2">
    <location>
        <begin position="1"/>
        <end position="57"/>
    </location>
</feature>
<evidence type="ECO:0000256" key="1">
    <source>
        <dbReference type="ARBA" id="ARBA00022734"/>
    </source>
</evidence>
<dbReference type="AlphaFoldDB" id="A0A5J9V3K1"/>
<dbReference type="PANTHER" id="PTHR46506">
    <property type="entry name" value="OS05G0143600 PROTEIN"/>
    <property type="match status" value="1"/>
</dbReference>
<evidence type="ECO:0000313" key="5">
    <source>
        <dbReference type="Proteomes" id="UP000324897"/>
    </source>
</evidence>
<organism evidence="4 5">
    <name type="scientific">Eragrostis curvula</name>
    <name type="common">weeping love grass</name>
    <dbReference type="NCBI Taxonomy" id="38414"/>
    <lineage>
        <taxon>Eukaryota</taxon>
        <taxon>Viridiplantae</taxon>
        <taxon>Streptophyta</taxon>
        <taxon>Embryophyta</taxon>
        <taxon>Tracheophyta</taxon>
        <taxon>Spermatophyta</taxon>
        <taxon>Magnoliopsida</taxon>
        <taxon>Liliopsida</taxon>
        <taxon>Poales</taxon>
        <taxon>Poaceae</taxon>
        <taxon>PACMAD clade</taxon>
        <taxon>Chloridoideae</taxon>
        <taxon>Eragrostideae</taxon>
        <taxon>Eragrostidinae</taxon>
        <taxon>Eragrostis</taxon>
    </lineage>
</organism>
<dbReference type="InterPro" id="IPR033734">
    <property type="entry name" value="Jacalin-like_lectin_dom_plant"/>
</dbReference>
<dbReference type="InterPro" id="IPR001229">
    <property type="entry name" value="Jacalin-like_lectin_dom"/>
</dbReference>
<dbReference type="InterPro" id="IPR036404">
    <property type="entry name" value="Jacalin-like_lectin_dom_sf"/>
</dbReference>
<keyword evidence="1" id="KW-0430">Lectin</keyword>
<reference evidence="4 5" key="1">
    <citation type="journal article" date="2019" name="Sci. Rep.">
        <title>A high-quality genome of Eragrostis curvula grass provides insights into Poaceae evolution and supports new strategies to enhance forage quality.</title>
        <authorList>
            <person name="Carballo J."/>
            <person name="Santos B.A.C.M."/>
            <person name="Zappacosta D."/>
            <person name="Garbus I."/>
            <person name="Selva J.P."/>
            <person name="Gallo C.A."/>
            <person name="Diaz A."/>
            <person name="Albertini E."/>
            <person name="Caccamo M."/>
            <person name="Echenique V."/>
        </authorList>
    </citation>
    <scope>NUCLEOTIDE SEQUENCE [LARGE SCALE GENOMIC DNA]</scope>
    <source>
        <strain evidence="5">cv. Victoria</strain>
        <tissue evidence="4">Leaf</tissue>
    </source>
</reference>
<dbReference type="PROSITE" id="PS51752">
    <property type="entry name" value="JACALIN_LECTIN"/>
    <property type="match status" value="1"/>
</dbReference>
<name>A0A5J9V3K1_9POAL</name>
<evidence type="ECO:0000259" key="3">
    <source>
        <dbReference type="PROSITE" id="PS51752"/>
    </source>
</evidence>
<dbReference type="CDD" id="cd09612">
    <property type="entry name" value="Jacalin"/>
    <property type="match status" value="1"/>
</dbReference>
<protein>
    <recommendedName>
        <fullName evidence="3">Jacalin-type lectin domain-containing protein</fullName>
    </recommendedName>
</protein>
<feature type="non-terminal residue" evidence="4">
    <location>
        <position position="1"/>
    </location>
</feature>
<feature type="non-terminal residue" evidence="4">
    <location>
        <position position="157"/>
    </location>
</feature>
<feature type="domain" description="Jacalin-type lectin" evidence="3">
    <location>
        <begin position="26"/>
        <end position="157"/>
    </location>
</feature>
<dbReference type="GO" id="GO:0030246">
    <property type="term" value="F:carbohydrate binding"/>
    <property type="evidence" value="ECO:0007669"/>
    <property type="project" value="UniProtKB-KW"/>
</dbReference>
<dbReference type="EMBL" id="RWGY01000011">
    <property type="protein sequence ID" value="TVU30792.1"/>
    <property type="molecule type" value="Genomic_DNA"/>
</dbReference>
<sequence>MPKGSQQMGMSQQQYPGSQQMGMGQQQYPGSQPMGMGPQQYPGSQPMGMGPQQYPGSNPMGVAGQRRTIGPWGGSGGDENTIYLGLSELVKGVSGTSGSHENHIVITSLKIVTNTRTYGPFGRPQDDAFSAPVPGNASIVGFFGRSGDCLDSIGVYT</sequence>
<evidence type="ECO:0000256" key="2">
    <source>
        <dbReference type="SAM" id="MobiDB-lite"/>
    </source>
</evidence>
<dbReference type="OrthoDB" id="737179at2759"/>